<comment type="subcellular location">
    <subcellularLocation>
        <location evidence="1">Membrane</location>
        <topology evidence="1">Multi-pass membrane protein</topology>
    </subcellularLocation>
</comment>
<name>A0A4Y3HT78_9VIBR</name>
<dbReference type="InterPro" id="IPR036259">
    <property type="entry name" value="MFS_trans_sf"/>
</dbReference>
<dbReference type="InterPro" id="IPR020846">
    <property type="entry name" value="MFS_dom"/>
</dbReference>
<feature type="transmembrane region" description="Helical" evidence="6">
    <location>
        <begin position="378"/>
        <end position="396"/>
    </location>
</feature>
<feature type="transmembrane region" description="Helical" evidence="6">
    <location>
        <begin position="20"/>
        <end position="41"/>
    </location>
</feature>
<proteinExistence type="predicted"/>
<feature type="domain" description="Major facilitator superfamily (MFS) profile" evidence="7">
    <location>
        <begin position="19"/>
        <end position="535"/>
    </location>
</feature>
<dbReference type="PANTHER" id="PTHR42718">
    <property type="entry name" value="MAJOR FACILITATOR SUPERFAMILY MULTIDRUG TRANSPORTER MFSC"/>
    <property type="match status" value="1"/>
</dbReference>
<keyword evidence="3 6" id="KW-0812">Transmembrane</keyword>
<dbReference type="GO" id="GO:0022857">
    <property type="term" value="F:transmembrane transporter activity"/>
    <property type="evidence" value="ECO:0007669"/>
    <property type="project" value="InterPro"/>
</dbReference>
<feature type="transmembrane region" description="Helical" evidence="6">
    <location>
        <begin position="88"/>
        <end position="109"/>
    </location>
</feature>
<accession>A0A4Y3HT78</accession>
<evidence type="ECO:0000313" key="8">
    <source>
        <dbReference type="EMBL" id="GEA49514.1"/>
    </source>
</evidence>
<evidence type="ECO:0000256" key="5">
    <source>
        <dbReference type="ARBA" id="ARBA00023136"/>
    </source>
</evidence>
<feature type="transmembrane region" description="Helical" evidence="6">
    <location>
        <begin position="240"/>
        <end position="261"/>
    </location>
</feature>
<dbReference type="GO" id="GO:0016020">
    <property type="term" value="C:membrane"/>
    <property type="evidence" value="ECO:0007669"/>
    <property type="project" value="UniProtKB-SubCell"/>
</dbReference>
<dbReference type="Gene3D" id="1.20.1250.20">
    <property type="entry name" value="MFS general substrate transporter like domains"/>
    <property type="match status" value="2"/>
</dbReference>
<evidence type="ECO:0000256" key="1">
    <source>
        <dbReference type="ARBA" id="ARBA00004141"/>
    </source>
</evidence>
<keyword evidence="9" id="KW-1185">Reference proteome</keyword>
<dbReference type="Proteomes" id="UP000318717">
    <property type="component" value="Unassembled WGS sequence"/>
</dbReference>
<feature type="transmembrane region" description="Helical" evidence="6">
    <location>
        <begin position="143"/>
        <end position="167"/>
    </location>
</feature>
<reference evidence="8 9" key="1">
    <citation type="submission" date="2019-06" db="EMBL/GenBank/DDBJ databases">
        <title>Whole genome shotgun sequence of Vibrio inusitatus NBRC 102082.</title>
        <authorList>
            <person name="Hosoyama A."/>
            <person name="Uohara A."/>
            <person name="Ohji S."/>
            <person name="Ichikawa N."/>
        </authorList>
    </citation>
    <scope>NUCLEOTIDE SEQUENCE [LARGE SCALE GENOMIC DNA]</scope>
    <source>
        <strain evidence="8 9">NBRC 102082</strain>
    </source>
</reference>
<feature type="transmembrane region" description="Helical" evidence="6">
    <location>
        <begin position="427"/>
        <end position="445"/>
    </location>
</feature>
<dbReference type="EMBL" id="BJLF01000001">
    <property type="protein sequence ID" value="GEA49514.1"/>
    <property type="molecule type" value="Genomic_DNA"/>
</dbReference>
<evidence type="ECO:0000256" key="2">
    <source>
        <dbReference type="ARBA" id="ARBA00022448"/>
    </source>
</evidence>
<feature type="transmembrane region" description="Helical" evidence="6">
    <location>
        <begin position="323"/>
        <end position="345"/>
    </location>
</feature>
<comment type="caution">
    <text evidence="8">The sequence shown here is derived from an EMBL/GenBank/DDBJ whole genome shotgun (WGS) entry which is preliminary data.</text>
</comment>
<dbReference type="PANTHER" id="PTHR42718:SF9">
    <property type="entry name" value="MAJOR FACILITATOR SUPERFAMILY MULTIDRUG TRANSPORTER MFSC"/>
    <property type="match status" value="1"/>
</dbReference>
<gene>
    <name evidence="8" type="ORF">VIN01S_03180</name>
</gene>
<dbReference type="AlphaFoldDB" id="A0A4Y3HT78"/>
<keyword evidence="2" id="KW-0813">Transport</keyword>
<feature type="transmembrane region" description="Helical" evidence="6">
    <location>
        <begin position="173"/>
        <end position="194"/>
    </location>
</feature>
<sequence length="550" mass="60066">MNTESLKKSNPEQIRNWLSIVILMLAQTIIVLDNATLIISADSLVKELSFTLPQLQVTNAIYPMIGATFMIAGGMLGLIIGWRKQIQLGMLILILSSIWASTANNIMGFTFGARILAGIGGSLLIPAVFGYCTAFFKGKKQAIAFGLISGSIGLTGMLSPILLGGLIDQYSFRAAYTLISLFTLIVLMLSFTLEKGGKNGEVLFDIKGMVIISIALLSTITALLNINTWGFVKASSNTNLFGLSPVIFLLLLGAAAFKYFFQWESFLDRTGRNALFPAGLRQNKRVWFGMFFCAMTYALYPTMGFITVTYLQFSNEFNAQQAGIVVGLNALGMIVGSILAPTILYSRSTKAIMSYANILCFIGVVLMLIAYQQSGVTNSIYIANILFGLGCGLYAAHSPLIITSSVDQDDAEQSSGIQSTSRNLGKAIGLAIMGAVLTLAHSYSFKVNTIDSKNLSNSTQQMILSEDTIPFTHQQHLINVMEDLEIHNNEQDTIKNIAISGRLDAIRFTLCAFVILIIFSQIMTLLMPSIRDKKNYGHDLDDINNERHAL</sequence>
<organism evidence="8 9">
    <name type="scientific">Vibrio inusitatus NBRC 102082</name>
    <dbReference type="NCBI Taxonomy" id="1219070"/>
    <lineage>
        <taxon>Bacteria</taxon>
        <taxon>Pseudomonadati</taxon>
        <taxon>Pseudomonadota</taxon>
        <taxon>Gammaproteobacteria</taxon>
        <taxon>Vibrionales</taxon>
        <taxon>Vibrionaceae</taxon>
        <taxon>Vibrio</taxon>
    </lineage>
</organism>
<feature type="transmembrane region" description="Helical" evidence="6">
    <location>
        <begin position="61"/>
        <end position="81"/>
    </location>
</feature>
<dbReference type="SUPFAM" id="SSF103473">
    <property type="entry name" value="MFS general substrate transporter"/>
    <property type="match status" value="1"/>
</dbReference>
<feature type="transmembrane region" description="Helical" evidence="6">
    <location>
        <begin position="206"/>
        <end position="228"/>
    </location>
</feature>
<evidence type="ECO:0000256" key="3">
    <source>
        <dbReference type="ARBA" id="ARBA00022692"/>
    </source>
</evidence>
<feature type="transmembrane region" description="Helical" evidence="6">
    <location>
        <begin position="352"/>
        <end position="372"/>
    </location>
</feature>
<keyword evidence="4 6" id="KW-1133">Transmembrane helix</keyword>
<evidence type="ECO:0000259" key="7">
    <source>
        <dbReference type="PROSITE" id="PS50850"/>
    </source>
</evidence>
<dbReference type="RefSeq" id="WP_167496143.1">
    <property type="nucleotide sequence ID" value="NZ_BJLF01000001.1"/>
</dbReference>
<dbReference type="Pfam" id="PF07690">
    <property type="entry name" value="MFS_1"/>
    <property type="match status" value="1"/>
</dbReference>
<feature type="transmembrane region" description="Helical" evidence="6">
    <location>
        <begin position="286"/>
        <end position="311"/>
    </location>
</feature>
<keyword evidence="5 6" id="KW-0472">Membrane</keyword>
<protein>
    <submittedName>
        <fullName evidence="8">MFS transporter</fullName>
    </submittedName>
</protein>
<evidence type="ECO:0000313" key="9">
    <source>
        <dbReference type="Proteomes" id="UP000318717"/>
    </source>
</evidence>
<dbReference type="InterPro" id="IPR011701">
    <property type="entry name" value="MFS"/>
</dbReference>
<feature type="transmembrane region" description="Helical" evidence="6">
    <location>
        <begin position="115"/>
        <end position="136"/>
    </location>
</feature>
<evidence type="ECO:0000256" key="4">
    <source>
        <dbReference type="ARBA" id="ARBA00022989"/>
    </source>
</evidence>
<evidence type="ECO:0000256" key="6">
    <source>
        <dbReference type="SAM" id="Phobius"/>
    </source>
</evidence>
<dbReference type="PROSITE" id="PS50850">
    <property type="entry name" value="MFS"/>
    <property type="match status" value="1"/>
</dbReference>
<feature type="transmembrane region" description="Helical" evidence="6">
    <location>
        <begin position="505"/>
        <end position="526"/>
    </location>
</feature>